<sequence length="191" mass="20448">MDGRVLRTVFGEFATGVTIITCTREDGTPHGATVTAFMPLSLEPPLLQVALTRSSKACTYLRGAAFTVNILASDQLDLAMHFAGCPMDRDPEWDEGPAGPILCGSAASIPCEPWADHDGGDHIVFTGRILDAAVRDVDPLLFYRSSFHGIGDDRAATKWTGFQDDSLSGWFDADTRFTAITPQSVAATPGI</sequence>
<reference evidence="3" key="1">
    <citation type="journal article" date="2014" name="Int. J. Syst. Evol. Microbiol.">
        <title>Complete genome sequence of Corynebacterium casei LMG S-19264T (=DSM 44701T), isolated from a smear-ripened cheese.</title>
        <authorList>
            <consortium name="US DOE Joint Genome Institute (JGI-PGF)"/>
            <person name="Walter F."/>
            <person name="Albersmeier A."/>
            <person name="Kalinowski J."/>
            <person name="Ruckert C."/>
        </authorList>
    </citation>
    <scope>NUCLEOTIDE SEQUENCE</scope>
    <source>
        <strain evidence="3">CGMCC 1.15085</strain>
    </source>
</reference>
<dbReference type="PANTHER" id="PTHR30466">
    <property type="entry name" value="FLAVIN REDUCTASE"/>
    <property type="match status" value="1"/>
</dbReference>
<keyword evidence="1" id="KW-0560">Oxidoreductase</keyword>
<comment type="caution">
    <text evidence="3">The sequence shown here is derived from an EMBL/GenBank/DDBJ whole genome shotgun (WGS) entry which is preliminary data.</text>
</comment>
<evidence type="ECO:0000256" key="1">
    <source>
        <dbReference type="ARBA" id="ARBA00023002"/>
    </source>
</evidence>
<organism evidence="3 4">
    <name type="scientific">Flexivirga endophytica</name>
    <dbReference type="NCBI Taxonomy" id="1849103"/>
    <lineage>
        <taxon>Bacteria</taxon>
        <taxon>Bacillati</taxon>
        <taxon>Actinomycetota</taxon>
        <taxon>Actinomycetes</taxon>
        <taxon>Micrococcales</taxon>
        <taxon>Dermacoccaceae</taxon>
        <taxon>Flexivirga</taxon>
    </lineage>
</organism>
<reference evidence="3" key="2">
    <citation type="submission" date="2020-09" db="EMBL/GenBank/DDBJ databases">
        <authorList>
            <person name="Sun Q."/>
            <person name="Zhou Y."/>
        </authorList>
    </citation>
    <scope>NUCLEOTIDE SEQUENCE</scope>
    <source>
        <strain evidence="3">CGMCC 1.15085</strain>
    </source>
</reference>
<dbReference type="Proteomes" id="UP000636793">
    <property type="component" value="Unassembled WGS sequence"/>
</dbReference>
<name>A0A916T774_9MICO</name>
<keyword evidence="4" id="KW-1185">Reference proteome</keyword>
<dbReference type="InterPro" id="IPR050268">
    <property type="entry name" value="NADH-dep_flavin_reductase"/>
</dbReference>
<dbReference type="SUPFAM" id="SSF50475">
    <property type="entry name" value="FMN-binding split barrel"/>
    <property type="match status" value="1"/>
</dbReference>
<proteinExistence type="predicted"/>
<dbReference type="RefSeq" id="WP_188837511.1">
    <property type="nucleotide sequence ID" value="NZ_BMHI01000004.1"/>
</dbReference>
<dbReference type="SMART" id="SM00903">
    <property type="entry name" value="Flavin_Reduct"/>
    <property type="match status" value="1"/>
</dbReference>
<dbReference type="GO" id="GO:0042602">
    <property type="term" value="F:riboflavin reductase (NADPH) activity"/>
    <property type="evidence" value="ECO:0007669"/>
    <property type="project" value="TreeGrafter"/>
</dbReference>
<evidence type="ECO:0000313" key="3">
    <source>
        <dbReference type="EMBL" id="GGB34544.1"/>
    </source>
</evidence>
<dbReference type="Gene3D" id="2.30.110.10">
    <property type="entry name" value="Electron Transport, Fmn-binding Protein, Chain A"/>
    <property type="match status" value="1"/>
</dbReference>
<dbReference type="InterPro" id="IPR002563">
    <property type="entry name" value="Flavin_Rdtase-like_dom"/>
</dbReference>
<gene>
    <name evidence="3" type="ORF">GCM10011492_26510</name>
</gene>
<dbReference type="EMBL" id="BMHI01000004">
    <property type="protein sequence ID" value="GGB34544.1"/>
    <property type="molecule type" value="Genomic_DNA"/>
</dbReference>
<dbReference type="Pfam" id="PF01613">
    <property type="entry name" value="Flavin_Reduct"/>
    <property type="match status" value="1"/>
</dbReference>
<dbReference type="AlphaFoldDB" id="A0A916T774"/>
<protein>
    <submittedName>
        <fullName evidence="3">Oxidoreductase</fullName>
    </submittedName>
</protein>
<dbReference type="InterPro" id="IPR012349">
    <property type="entry name" value="Split_barrel_FMN-bd"/>
</dbReference>
<evidence type="ECO:0000313" key="4">
    <source>
        <dbReference type="Proteomes" id="UP000636793"/>
    </source>
</evidence>
<evidence type="ECO:0000259" key="2">
    <source>
        <dbReference type="SMART" id="SM00903"/>
    </source>
</evidence>
<feature type="domain" description="Flavin reductase like" evidence="2">
    <location>
        <begin position="10"/>
        <end position="149"/>
    </location>
</feature>
<dbReference type="GO" id="GO:0010181">
    <property type="term" value="F:FMN binding"/>
    <property type="evidence" value="ECO:0007669"/>
    <property type="project" value="InterPro"/>
</dbReference>
<dbReference type="PANTHER" id="PTHR30466:SF1">
    <property type="entry name" value="FMN REDUCTASE (NADH) RUTF"/>
    <property type="match status" value="1"/>
</dbReference>
<accession>A0A916T774</accession>